<evidence type="ECO:0000256" key="1">
    <source>
        <dbReference type="SAM" id="Phobius"/>
    </source>
</evidence>
<dbReference type="InterPro" id="IPR000326">
    <property type="entry name" value="PAP2/HPO"/>
</dbReference>
<keyword evidence="4" id="KW-1185">Reference proteome</keyword>
<dbReference type="SMART" id="SM00014">
    <property type="entry name" value="acidPPc"/>
    <property type="match status" value="1"/>
</dbReference>
<feature type="transmembrane region" description="Helical" evidence="1">
    <location>
        <begin position="41"/>
        <end position="65"/>
    </location>
</feature>
<comment type="caution">
    <text evidence="3">The sequence shown here is derived from an EMBL/GenBank/DDBJ whole genome shotgun (WGS) entry which is preliminary data.</text>
</comment>
<dbReference type="Pfam" id="PF01569">
    <property type="entry name" value="PAP2"/>
    <property type="match status" value="1"/>
</dbReference>
<dbReference type="AlphaFoldDB" id="A0A370HPI1"/>
<evidence type="ECO:0000313" key="3">
    <source>
        <dbReference type="EMBL" id="RDI60486.1"/>
    </source>
</evidence>
<organism evidence="3 4">
    <name type="scientific">Nocardia pseudobrasiliensis</name>
    <dbReference type="NCBI Taxonomy" id="45979"/>
    <lineage>
        <taxon>Bacteria</taxon>
        <taxon>Bacillati</taxon>
        <taxon>Actinomycetota</taxon>
        <taxon>Actinomycetes</taxon>
        <taxon>Mycobacteriales</taxon>
        <taxon>Nocardiaceae</taxon>
        <taxon>Nocardia</taxon>
    </lineage>
</organism>
<feature type="domain" description="Phosphatidic acid phosphatase type 2/haloperoxidase" evidence="2">
    <location>
        <begin position="72"/>
        <end position="183"/>
    </location>
</feature>
<gene>
    <name evidence="3" type="ORF">DFR76_115116</name>
</gene>
<dbReference type="SUPFAM" id="SSF48317">
    <property type="entry name" value="Acid phosphatase/Vanadium-dependent haloperoxidase"/>
    <property type="match status" value="1"/>
</dbReference>
<evidence type="ECO:0000313" key="4">
    <source>
        <dbReference type="Proteomes" id="UP000254869"/>
    </source>
</evidence>
<dbReference type="Proteomes" id="UP000254869">
    <property type="component" value="Unassembled WGS sequence"/>
</dbReference>
<dbReference type="EMBL" id="QQBC01000015">
    <property type="protein sequence ID" value="RDI60486.1"/>
    <property type="molecule type" value="Genomic_DNA"/>
</dbReference>
<reference evidence="3 4" key="1">
    <citation type="submission" date="2018-07" db="EMBL/GenBank/DDBJ databases">
        <title>Genomic Encyclopedia of Type Strains, Phase IV (KMG-IV): sequencing the most valuable type-strain genomes for metagenomic binning, comparative biology and taxonomic classification.</title>
        <authorList>
            <person name="Goeker M."/>
        </authorList>
    </citation>
    <scope>NUCLEOTIDE SEQUENCE [LARGE SCALE GENOMIC DNA]</scope>
    <source>
        <strain evidence="3 4">DSM 44290</strain>
    </source>
</reference>
<keyword evidence="1" id="KW-0472">Membrane</keyword>
<feature type="transmembrane region" description="Helical" evidence="1">
    <location>
        <begin position="168"/>
        <end position="187"/>
    </location>
</feature>
<feature type="transmembrane region" description="Helical" evidence="1">
    <location>
        <begin position="141"/>
        <end position="162"/>
    </location>
</feature>
<dbReference type="STRING" id="1210086.GCA_001613105_04564"/>
<dbReference type="RefSeq" id="WP_068001081.1">
    <property type="nucleotide sequence ID" value="NZ_QQBC01000015.1"/>
</dbReference>
<feature type="transmembrane region" description="Helical" evidence="1">
    <location>
        <begin position="72"/>
        <end position="95"/>
    </location>
</feature>
<proteinExistence type="predicted"/>
<keyword evidence="1" id="KW-1133">Transmembrane helix</keyword>
<dbReference type="InterPro" id="IPR036938">
    <property type="entry name" value="PAP2/HPO_sf"/>
</dbReference>
<dbReference type="PANTHER" id="PTHR14969">
    <property type="entry name" value="SPHINGOSINE-1-PHOSPHATE PHOSPHOHYDROLASE"/>
    <property type="match status" value="1"/>
</dbReference>
<name>A0A370HPI1_9NOCA</name>
<dbReference type="PANTHER" id="PTHR14969:SF13">
    <property type="entry name" value="AT30094P"/>
    <property type="match status" value="1"/>
</dbReference>
<protein>
    <submittedName>
        <fullName evidence="3">Undecaprenyl-diphosphatase</fullName>
    </submittedName>
</protein>
<evidence type="ECO:0000259" key="2">
    <source>
        <dbReference type="SMART" id="SM00014"/>
    </source>
</evidence>
<accession>A0A370HPI1</accession>
<feature type="transmembrane region" description="Helical" evidence="1">
    <location>
        <begin position="115"/>
        <end position="134"/>
    </location>
</feature>
<dbReference type="Gene3D" id="1.20.144.10">
    <property type="entry name" value="Phosphatidic acid phosphatase type 2/haloperoxidase"/>
    <property type="match status" value="1"/>
</dbReference>
<keyword evidence="1" id="KW-0812">Transmembrane</keyword>
<sequence length="204" mass="21501">MCAAAVGLIATTLIAWATTSRIFDALDQKVFRYINSWPDNLYRPLWLVQLVGVLGAPAVIAVAAAATRRFRLAVALILLIPAKLLVEFDILKVLVQHSRPGATVPDAILRNVPPTGLSFPSGHAVILFGIATLVSPYLDRGWRCVVFTIAALAATARIYLGAHGPLDVLGGAAVGITLGALLTLVLGQPHRPASTGTMPSSPRV</sequence>